<organism evidence="1 2">
    <name type="scientific">Dictyostelium firmibasis</name>
    <dbReference type="NCBI Taxonomy" id="79012"/>
    <lineage>
        <taxon>Eukaryota</taxon>
        <taxon>Amoebozoa</taxon>
        <taxon>Evosea</taxon>
        <taxon>Eumycetozoa</taxon>
        <taxon>Dictyostelia</taxon>
        <taxon>Dictyosteliales</taxon>
        <taxon>Dictyosteliaceae</taxon>
        <taxon>Dictyostelium</taxon>
    </lineage>
</organism>
<dbReference type="Proteomes" id="UP001344447">
    <property type="component" value="Unassembled WGS sequence"/>
</dbReference>
<dbReference type="AlphaFoldDB" id="A0AAN7YUP3"/>
<protein>
    <submittedName>
        <fullName evidence="1">Uncharacterized protein</fullName>
    </submittedName>
</protein>
<keyword evidence="2" id="KW-1185">Reference proteome</keyword>
<accession>A0AAN7YUP3</accession>
<proteinExistence type="predicted"/>
<sequence length="276" mass="29798">MVGPTDIVIQSENNKSLLFTNLISSKINSSCSIMSTTIDSSEVTLASSQTKSTNQINSITLSTSIDTNNNNSNEISCNNSSNINSLSNSLDSLYSPEILSKLSLSSSSPPFSATSPNSTAFINFSTTTMADFNVYYPPPLNIAGDDDFYSNSNSSSGSIGGNSFLSNKRKSPYLYKSEKNPSRCLSCNRVILKYIVGVSNNSGKIYPKSTGYKCNQCNTAICEKCASENNDNNINNDNIPPTNNDSINKSTTTFVSTCKNCMKKGNKKTTSIIVKY</sequence>
<reference evidence="1 2" key="1">
    <citation type="submission" date="2023-11" db="EMBL/GenBank/DDBJ databases">
        <title>Dfirmibasis_genome.</title>
        <authorList>
            <person name="Edelbroek B."/>
            <person name="Kjellin J."/>
            <person name="Jerlstrom-Hultqvist J."/>
            <person name="Soderbom F."/>
        </authorList>
    </citation>
    <scope>NUCLEOTIDE SEQUENCE [LARGE SCALE GENOMIC DNA]</scope>
    <source>
        <strain evidence="1 2">TNS-C-14</strain>
    </source>
</reference>
<name>A0AAN7YUP3_9MYCE</name>
<dbReference type="EMBL" id="JAVFKY010000002">
    <property type="protein sequence ID" value="KAK5580816.1"/>
    <property type="molecule type" value="Genomic_DNA"/>
</dbReference>
<gene>
    <name evidence="1" type="ORF">RB653_000840</name>
</gene>
<comment type="caution">
    <text evidence="1">The sequence shown here is derived from an EMBL/GenBank/DDBJ whole genome shotgun (WGS) entry which is preliminary data.</text>
</comment>
<evidence type="ECO:0000313" key="2">
    <source>
        <dbReference type="Proteomes" id="UP001344447"/>
    </source>
</evidence>
<evidence type="ECO:0000313" key="1">
    <source>
        <dbReference type="EMBL" id="KAK5580816.1"/>
    </source>
</evidence>